<dbReference type="SUPFAM" id="SSF48498">
    <property type="entry name" value="Tetracyclin repressor-like, C-terminal domain"/>
    <property type="match status" value="1"/>
</dbReference>
<dbReference type="AlphaFoldDB" id="A0A556CDF3"/>
<dbReference type="PANTHER" id="PTHR30055:SF226">
    <property type="entry name" value="HTH-TYPE TRANSCRIPTIONAL REGULATOR PKSA"/>
    <property type="match status" value="1"/>
</dbReference>
<dbReference type="Gene3D" id="1.10.10.60">
    <property type="entry name" value="Homeodomain-like"/>
    <property type="match status" value="1"/>
</dbReference>
<protein>
    <submittedName>
        <fullName evidence="4">TetR/AcrR family transcriptional regulator</fullName>
    </submittedName>
</protein>
<accession>A0A556CDF3</accession>
<evidence type="ECO:0000313" key="5">
    <source>
        <dbReference type="Proteomes" id="UP000316406"/>
    </source>
</evidence>
<dbReference type="EMBL" id="VLTK01000006">
    <property type="protein sequence ID" value="TSI15469.1"/>
    <property type="molecule type" value="Genomic_DNA"/>
</dbReference>
<dbReference type="PROSITE" id="PS50977">
    <property type="entry name" value="HTH_TETR_2"/>
    <property type="match status" value="1"/>
</dbReference>
<comment type="caution">
    <text evidence="4">The sequence shown here is derived from an EMBL/GenBank/DDBJ whole genome shotgun (WGS) entry which is preliminary data.</text>
</comment>
<dbReference type="InterPro" id="IPR001647">
    <property type="entry name" value="HTH_TetR"/>
</dbReference>
<dbReference type="OrthoDB" id="3472897at2"/>
<dbReference type="Pfam" id="PF17932">
    <property type="entry name" value="TetR_C_24"/>
    <property type="match status" value="1"/>
</dbReference>
<dbReference type="Proteomes" id="UP000316406">
    <property type="component" value="Unassembled WGS sequence"/>
</dbReference>
<organism evidence="4 5">
    <name type="scientific">Brevibacterium aurantiacum</name>
    <dbReference type="NCBI Taxonomy" id="273384"/>
    <lineage>
        <taxon>Bacteria</taxon>
        <taxon>Bacillati</taxon>
        <taxon>Actinomycetota</taxon>
        <taxon>Actinomycetes</taxon>
        <taxon>Micrococcales</taxon>
        <taxon>Brevibacteriaceae</taxon>
        <taxon>Brevibacterium</taxon>
    </lineage>
</organism>
<gene>
    <name evidence="4" type="ORF">FO013_11970</name>
</gene>
<evidence type="ECO:0000313" key="4">
    <source>
        <dbReference type="EMBL" id="TSI15469.1"/>
    </source>
</evidence>
<dbReference type="Pfam" id="PF00440">
    <property type="entry name" value="TetR_N"/>
    <property type="match status" value="1"/>
</dbReference>
<dbReference type="PRINTS" id="PR00455">
    <property type="entry name" value="HTHTETR"/>
</dbReference>
<keyword evidence="1 2" id="KW-0238">DNA-binding</keyword>
<dbReference type="InterPro" id="IPR050109">
    <property type="entry name" value="HTH-type_TetR-like_transc_reg"/>
</dbReference>
<evidence type="ECO:0000259" key="3">
    <source>
        <dbReference type="PROSITE" id="PS50977"/>
    </source>
</evidence>
<dbReference type="PANTHER" id="PTHR30055">
    <property type="entry name" value="HTH-TYPE TRANSCRIPTIONAL REGULATOR RUTR"/>
    <property type="match status" value="1"/>
</dbReference>
<proteinExistence type="predicted"/>
<dbReference type="InterPro" id="IPR009057">
    <property type="entry name" value="Homeodomain-like_sf"/>
</dbReference>
<reference evidence="4 5" key="1">
    <citation type="submission" date="2019-07" db="EMBL/GenBank/DDBJ databases">
        <title>Draft genome sequence of Brevibacterium aurantiacum XU54 isolated from Xinjiang China.</title>
        <authorList>
            <person name="Xu X."/>
        </authorList>
    </citation>
    <scope>NUCLEOTIDE SEQUENCE [LARGE SCALE GENOMIC DNA]</scope>
    <source>
        <strain evidence="4 5">XU54</strain>
    </source>
</reference>
<keyword evidence="5" id="KW-1185">Reference proteome</keyword>
<evidence type="ECO:0000256" key="2">
    <source>
        <dbReference type="PROSITE-ProRule" id="PRU00335"/>
    </source>
</evidence>
<dbReference type="SUPFAM" id="SSF46689">
    <property type="entry name" value="Homeodomain-like"/>
    <property type="match status" value="1"/>
</dbReference>
<feature type="domain" description="HTH tetR-type" evidence="3">
    <location>
        <begin position="41"/>
        <end position="101"/>
    </location>
</feature>
<evidence type="ECO:0000256" key="1">
    <source>
        <dbReference type="ARBA" id="ARBA00023125"/>
    </source>
</evidence>
<dbReference type="GO" id="GO:0000976">
    <property type="term" value="F:transcription cis-regulatory region binding"/>
    <property type="evidence" value="ECO:0007669"/>
    <property type="project" value="TreeGrafter"/>
</dbReference>
<dbReference type="InterPro" id="IPR036271">
    <property type="entry name" value="Tet_transcr_reg_TetR-rel_C_sf"/>
</dbReference>
<name>A0A556CDF3_BREAU</name>
<feature type="DNA-binding region" description="H-T-H motif" evidence="2">
    <location>
        <begin position="64"/>
        <end position="83"/>
    </location>
</feature>
<sequence>MSSRGPRAVRFRSSSCGRKWSADMTSETHDVNAVVRGARAEFREKQIVDAAVRLMQTKGSHAVSMQAIAKSAGVSVGLLYKYFSDREQIVLAAITRVLEDFRLRVPAVIEATEDPVHRIIAAFTEFCQVVDDHRQAVVLTYQTSRSLSRAGLASIQSQELATLQPLIDVVAEAADKGDLHEVDASTLGHNLMTLAHMWALKHWYFQQTQVSLGQYIDRQVRTVVLSNLSDSARKRVKLN</sequence>
<dbReference type="InterPro" id="IPR041490">
    <property type="entry name" value="KstR2_TetR_C"/>
</dbReference>
<dbReference type="Gene3D" id="1.10.357.10">
    <property type="entry name" value="Tetracycline Repressor, domain 2"/>
    <property type="match status" value="1"/>
</dbReference>
<dbReference type="GO" id="GO:0003700">
    <property type="term" value="F:DNA-binding transcription factor activity"/>
    <property type="evidence" value="ECO:0007669"/>
    <property type="project" value="TreeGrafter"/>
</dbReference>